<name>X1SU92_9ZZZZ</name>
<evidence type="ECO:0000256" key="1">
    <source>
        <dbReference type="SAM" id="Phobius"/>
    </source>
</evidence>
<evidence type="ECO:0000313" key="2">
    <source>
        <dbReference type="EMBL" id="GAI78915.1"/>
    </source>
</evidence>
<dbReference type="EMBL" id="BARW01009313">
    <property type="protein sequence ID" value="GAI78915.1"/>
    <property type="molecule type" value="Genomic_DNA"/>
</dbReference>
<accession>X1SU92</accession>
<sequence length="56" mass="6217">MKAWHWFSWLAFLVSAGIIIAGGLILLKTHQKIGVYITYIGFIGLALSGFLLTMAY</sequence>
<reference evidence="2" key="1">
    <citation type="journal article" date="2014" name="Front. Microbiol.">
        <title>High frequency of phylogenetically diverse reductive dehalogenase-homologous genes in deep subseafloor sedimentary metagenomes.</title>
        <authorList>
            <person name="Kawai M."/>
            <person name="Futagami T."/>
            <person name="Toyoda A."/>
            <person name="Takaki Y."/>
            <person name="Nishi S."/>
            <person name="Hori S."/>
            <person name="Arai W."/>
            <person name="Tsubouchi T."/>
            <person name="Morono Y."/>
            <person name="Uchiyama I."/>
            <person name="Ito T."/>
            <person name="Fujiyama A."/>
            <person name="Inagaki F."/>
            <person name="Takami H."/>
        </authorList>
    </citation>
    <scope>NUCLEOTIDE SEQUENCE</scope>
    <source>
        <strain evidence="2">Expedition CK06-06</strain>
    </source>
</reference>
<dbReference type="AlphaFoldDB" id="X1SU92"/>
<keyword evidence="1" id="KW-0472">Membrane</keyword>
<keyword evidence="1" id="KW-1133">Transmembrane helix</keyword>
<feature type="transmembrane region" description="Helical" evidence="1">
    <location>
        <begin position="34"/>
        <end position="55"/>
    </location>
</feature>
<comment type="caution">
    <text evidence="2">The sequence shown here is derived from an EMBL/GenBank/DDBJ whole genome shotgun (WGS) entry which is preliminary data.</text>
</comment>
<protein>
    <submittedName>
        <fullName evidence="2">Uncharacterized protein</fullName>
    </submittedName>
</protein>
<gene>
    <name evidence="2" type="ORF">S12H4_18778</name>
</gene>
<feature type="transmembrane region" description="Helical" evidence="1">
    <location>
        <begin position="6"/>
        <end position="27"/>
    </location>
</feature>
<keyword evidence="1" id="KW-0812">Transmembrane</keyword>
<proteinExistence type="predicted"/>
<organism evidence="2">
    <name type="scientific">marine sediment metagenome</name>
    <dbReference type="NCBI Taxonomy" id="412755"/>
    <lineage>
        <taxon>unclassified sequences</taxon>
        <taxon>metagenomes</taxon>
        <taxon>ecological metagenomes</taxon>
    </lineage>
</organism>